<dbReference type="OrthoDB" id="279442at2"/>
<proteinExistence type="predicted"/>
<protein>
    <submittedName>
        <fullName evidence="2">Uncharacterized protein</fullName>
    </submittedName>
</protein>
<reference evidence="2 3" key="1">
    <citation type="submission" date="2019-02" db="EMBL/GenBank/DDBJ databases">
        <title>Deep-cultivation of Planctomycetes and their phenomic and genomic characterization uncovers novel biology.</title>
        <authorList>
            <person name="Wiegand S."/>
            <person name="Jogler M."/>
            <person name="Boedeker C."/>
            <person name="Pinto D."/>
            <person name="Vollmers J."/>
            <person name="Rivas-Marin E."/>
            <person name="Kohn T."/>
            <person name="Peeters S.H."/>
            <person name="Heuer A."/>
            <person name="Rast P."/>
            <person name="Oberbeckmann S."/>
            <person name="Bunk B."/>
            <person name="Jeske O."/>
            <person name="Meyerdierks A."/>
            <person name="Storesund J.E."/>
            <person name="Kallscheuer N."/>
            <person name="Luecker S."/>
            <person name="Lage O.M."/>
            <person name="Pohl T."/>
            <person name="Merkel B.J."/>
            <person name="Hornburger P."/>
            <person name="Mueller R.-W."/>
            <person name="Bruemmer F."/>
            <person name="Labrenz M."/>
            <person name="Spormann A.M."/>
            <person name="Op den Camp H."/>
            <person name="Overmann J."/>
            <person name="Amann R."/>
            <person name="Jetten M.S.M."/>
            <person name="Mascher T."/>
            <person name="Medema M.H."/>
            <person name="Devos D.P."/>
            <person name="Kaster A.-K."/>
            <person name="Ovreas L."/>
            <person name="Rohde M."/>
            <person name="Galperin M.Y."/>
            <person name="Jogler C."/>
        </authorList>
    </citation>
    <scope>NUCLEOTIDE SEQUENCE [LARGE SCALE GENOMIC DNA]</scope>
    <source>
        <strain evidence="2 3">Mal48</strain>
    </source>
</reference>
<keyword evidence="1" id="KW-0732">Signal</keyword>
<feature type="chain" id="PRO_5021790514" evidence="1">
    <location>
        <begin position="19"/>
        <end position="315"/>
    </location>
</feature>
<organism evidence="2 3">
    <name type="scientific">Thalassoglobus polymorphus</name>
    <dbReference type="NCBI Taxonomy" id="2527994"/>
    <lineage>
        <taxon>Bacteria</taxon>
        <taxon>Pseudomonadati</taxon>
        <taxon>Planctomycetota</taxon>
        <taxon>Planctomycetia</taxon>
        <taxon>Planctomycetales</taxon>
        <taxon>Planctomycetaceae</taxon>
        <taxon>Thalassoglobus</taxon>
    </lineage>
</organism>
<dbReference type="KEGG" id="tpol:Mal48_08220"/>
<sequence length="315" mass="35142" precursor="true">MKLFFAIASCTLSISASAAHPQAAKNVTSLTNKTVTYRVPKEHHVTLKAAEITAIIVDNEAVDIPELPGHKAGYNGIASLKHRKNGENLFVASYAGLNFEHIHDGTKENLIEKFEPRKFPMELRVIDASTVELYQPATGNFQLESCGRYHLKQDGTIEYTFECIPRAETFQHGYIGLFWASYINAPEDKAIYFRGEPVDGGSPRMIRAVTPQHGVESVHVAKGTTWLPKVNEDFPLTLVLNRSKFVYTEASYYGLRDNLAFTQTFPDSKNLYMVQSPSGGGQGNPAWDFEWFIPDYKVGEAYGMTMTATYGPLKN</sequence>
<name>A0A517QJ67_9PLAN</name>
<evidence type="ECO:0000313" key="3">
    <source>
        <dbReference type="Proteomes" id="UP000315724"/>
    </source>
</evidence>
<evidence type="ECO:0000256" key="1">
    <source>
        <dbReference type="SAM" id="SignalP"/>
    </source>
</evidence>
<dbReference type="RefSeq" id="WP_145196276.1">
    <property type="nucleotide sequence ID" value="NZ_CP036267.1"/>
</dbReference>
<gene>
    <name evidence="2" type="ORF">Mal48_08220</name>
</gene>
<feature type="signal peptide" evidence="1">
    <location>
        <begin position="1"/>
        <end position="18"/>
    </location>
</feature>
<dbReference type="EMBL" id="CP036267">
    <property type="protein sequence ID" value="QDT31587.1"/>
    <property type="molecule type" value="Genomic_DNA"/>
</dbReference>
<dbReference type="Proteomes" id="UP000315724">
    <property type="component" value="Chromosome"/>
</dbReference>
<dbReference type="AlphaFoldDB" id="A0A517QJ67"/>
<evidence type="ECO:0000313" key="2">
    <source>
        <dbReference type="EMBL" id="QDT31587.1"/>
    </source>
</evidence>
<keyword evidence="3" id="KW-1185">Reference proteome</keyword>
<accession>A0A517QJ67</accession>